<protein>
    <submittedName>
        <fullName evidence="1">Unannotated protein</fullName>
    </submittedName>
</protein>
<organism evidence="1">
    <name type="scientific">freshwater metagenome</name>
    <dbReference type="NCBI Taxonomy" id="449393"/>
    <lineage>
        <taxon>unclassified sequences</taxon>
        <taxon>metagenomes</taxon>
        <taxon>ecological metagenomes</taxon>
    </lineage>
</organism>
<dbReference type="AlphaFoldDB" id="A0A6J7ECX2"/>
<accession>A0A6J7ECX2</accession>
<gene>
    <name evidence="1" type="ORF">UFOPK3401_01250</name>
</gene>
<proteinExistence type="predicted"/>
<dbReference type="EMBL" id="CAFBLM010000067">
    <property type="protein sequence ID" value="CAB4878774.1"/>
    <property type="molecule type" value="Genomic_DNA"/>
</dbReference>
<reference evidence="1" key="1">
    <citation type="submission" date="2020-05" db="EMBL/GenBank/DDBJ databases">
        <authorList>
            <person name="Chiriac C."/>
            <person name="Salcher M."/>
            <person name="Ghai R."/>
            <person name="Kavagutti S V."/>
        </authorList>
    </citation>
    <scope>NUCLEOTIDE SEQUENCE</scope>
</reference>
<name>A0A6J7ECX2_9ZZZZ</name>
<evidence type="ECO:0000313" key="1">
    <source>
        <dbReference type="EMBL" id="CAB4878774.1"/>
    </source>
</evidence>
<sequence>MLTHLSADMRKNFVTVIKFNPKHCIREGLNDGALDLDGALFFGHAANNLTLDLMYLPVQRWGAHRHILKMKGVLKTAADKMAVPLA</sequence>